<dbReference type="Gene3D" id="1.10.10.10">
    <property type="entry name" value="Winged helix-like DNA-binding domain superfamily/Winged helix DNA-binding domain"/>
    <property type="match status" value="1"/>
</dbReference>
<name>A0ABS7PVW6_9SPHN</name>
<dbReference type="SUPFAM" id="SSF46785">
    <property type="entry name" value="Winged helix' DNA-binding domain"/>
    <property type="match status" value="1"/>
</dbReference>
<dbReference type="SMART" id="SM00347">
    <property type="entry name" value="HTH_MARR"/>
    <property type="match status" value="1"/>
</dbReference>
<dbReference type="InterPro" id="IPR036388">
    <property type="entry name" value="WH-like_DNA-bd_sf"/>
</dbReference>
<dbReference type="Proteomes" id="UP000706039">
    <property type="component" value="Unassembled WGS sequence"/>
</dbReference>
<comment type="caution">
    <text evidence="2">The sequence shown here is derived from an EMBL/GenBank/DDBJ whole genome shotgun (WGS) entry which is preliminary data.</text>
</comment>
<dbReference type="InterPro" id="IPR039422">
    <property type="entry name" value="MarR/SlyA-like"/>
</dbReference>
<reference evidence="2 3" key="1">
    <citation type="submission" date="2021-08" db="EMBL/GenBank/DDBJ databases">
        <authorList>
            <person name="Tuo L."/>
        </authorList>
    </citation>
    <scope>NUCLEOTIDE SEQUENCE [LARGE SCALE GENOMIC DNA]</scope>
    <source>
        <strain evidence="2 3">JCM 31229</strain>
    </source>
</reference>
<accession>A0ABS7PVW6</accession>
<sequence length="176" mass="19492">MPSTAGSDDLKRYVHLVWFALMNVAKESDVLLTRRKLWRNHHRVLDSLSKGVARSLSELAVRNGTSKQALHKSIHGLLRANLVQVEVDPLHRRAKSVKLTPAGRKFEAALDRCQESVLETVAERVGQEKMEIWAEVMVEIAAAPNLAKDAWNIEEVTQQGPARSGGQARAVAASRS</sequence>
<dbReference type="RefSeq" id="WP_222992519.1">
    <property type="nucleotide sequence ID" value="NZ_JAINVV010000012.1"/>
</dbReference>
<organism evidence="2 3">
    <name type="scientific">Sphingomonas colocasiae</name>
    <dbReference type="NCBI Taxonomy" id="1848973"/>
    <lineage>
        <taxon>Bacteria</taxon>
        <taxon>Pseudomonadati</taxon>
        <taxon>Pseudomonadota</taxon>
        <taxon>Alphaproteobacteria</taxon>
        <taxon>Sphingomonadales</taxon>
        <taxon>Sphingomonadaceae</taxon>
        <taxon>Sphingomonas</taxon>
    </lineage>
</organism>
<dbReference type="InterPro" id="IPR000835">
    <property type="entry name" value="HTH_MarR-typ"/>
</dbReference>
<gene>
    <name evidence="2" type="ORF">K7G82_24110</name>
</gene>
<keyword evidence="3" id="KW-1185">Reference proteome</keyword>
<dbReference type="PROSITE" id="PS50995">
    <property type="entry name" value="HTH_MARR_2"/>
    <property type="match status" value="1"/>
</dbReference>
<evidence type="ECO:0000259" key="1">
    <source>
        <dbReference type="PROSITE" id="PS50995"/>
    </source>
</evidence>
<dbReference type="Pfam" id="PF12802">
    <property type="entry name" value="MarR_2"/>
    <property type="match status" value="1"/>
</dbReference>
<dbReference type="InterPro" id="IPR036390">
    <property type="entry name" value="WH_DNA-bd_sf"/>
</dbReference>
<evidence type="ECO:0000313" key="3">
    <source>
        <dbReference type="Proteomes" id="UP000706039"/>
    </source>
</evidence>
<feature type="domain" description="HTH marR-type" evidence="1">
    <location>
        <begin position="7"/>
        <end position="142"/>
    </location>
</feature>
<dbReference type="EMBL" id="JAINVV010000012">
    <property type="protein sequence ID" value="MBY8825411.1"/>
    <property type="molecule type" value="Genomic_DNA"/>
</dbReference>
<protein>
    <submittedName>
        <fullName evidence="2">MarR family winged helix-turn-helix transcriptional regulator</fullName>
    </submittedName>
</protein>
<proteinExistence type="predicted"/>
<dbReference type="PANTHER" id="PTHR33164:SF43">
    <property type="entry name" value="HTH-TYPE TRANSCRIPTIONAL REPRESSOR YETL"/>
    <property type="match status" value="1"/>
</dbReference>
<dbReference type="PANTHER" id="PTHR33164">
    <property type="entry name" value="TRANSCRIPTIONAL REGULATOR, MARR FAMILY"/>
    <property type="match status" value="1"/>
</dbReference>
<evidence type="ECO:0000313" key="2">
    <source>
        <dbReference type="EMBL" id="MBY8825411.1"/>
    </source>
</evidence>